<gene>
    <name evidence="1" type="ORF">PORY_001245</name>
</gene>
<protein>
    <submittedName>
        <fullName evidence="1">Uncharacterized protein</fullName>
    </submittedName>
</protein>
<dbReference type="Proteomes" id="UP000768646">
    <property type="component" value="Unassembled WGS sequence"/>
</dbReference>
<name>A0ACB7CC65_9ASCO</name>
<proteinExistence type="predicted"/>
<reference evidence="1 2" key="1">
    <citation type="journal article" date="2021" name="Commun. Biol.">
        <title>Genomic insights into the host specific adaptation of the Pneumocystis genus.</title>
        <authorList>
            <person name="Cisse O.H."/>
            <person name="Ma L."/>
            <person name="Dekker J.P."/>
            <person name="Khil P.P."/>
            <person name="Youn J.-H."/>
            <person name="Brenchley J.M."/>
            <person name="Blair R."/>
            <person name="Pahar B."/>
            <person name="Chabe M."/>
            <person name="Van Rompay K.K.A."/>
            <person name="Keesler R."/>
            <person name="Sukura A."/>
            <person name="Hirsch V."/>
            <person name="Kutty G."/>
            <person name="Liu Y."/>
            <person name="Peng L."/>
            <person name="Chen J."/>
            <person name="Song J."/>
            <person name="Weissenbacher-Lang C."/>
            <person name="Xu J."/>
            <person name="Upham N.S."/>
            <person name="Stajich J.E."/>
            <person name="Cuomo C.A."/>
            <person name="Cushion M.T."/>
            <person name="Kovacs J.A."/>
        </authorList>
    </citation>
    <scope>NUCLEOTIDE SEQUENCE [LARGE SCALE GENOMIC DNA]</scope>
    <source>
        <strain evidence="1 2">RABM</strain>
    </source>
</reference>
<evidence type="ECO:0000313" key="1">
    <source>
        <dbReference type="EMBL" id="KAG4305075.1"/>
    </source>
</evidence>
<comment type="caution">
    <text evidence="1">The sequence shown here is derived from an EMBL/GenBank/DDBJ whole genome shotgun (WGS) entry which is preliminary data.</text>
</comment>
<accession>A0ACB7CC65</accession>
<organism evidence="1 2">
    <name type="scientific">Pneumocystis oryctolagi</name>
    <dbReference type="NCBI Taxonomy" id="42067"/>
    <lineage>
        <taxon>Eukaryota</taxon>
        <taxon>Fungi</taxon>
        <taxon>Dikarya</taxon>
        <taxon>Ascomycota</taxon>
        <taxon>Taphrinomycotina</taxon>
        <taxon>Pneumocystomycetes</taxon>
        <taxon>Pneumocystaceae</taxon>
        <taxon>Pneumocystis</taxon>
    </lineage>
</organism>
<sequence>MKVFFSLFDSNLESVNAFFDLRKKEIIRRVDLILKKYNLDLLIKNHEHLNIEVDEKENLISSLLSLRLELQKLLWYLEINNKGFMKILKKLDKKLNVSLKSNYIDSKIKIFSITITEMIELFENIGHWLMYINNIGSSNDFSIGCLGESSIYIPPVLSFTMNSTLIKEIEESIYKDDAKSFQMHIDKLKYKCFSNMFINLTKHSLLVKSFSCAKTILQFLDVLIEDEEINGRNLIHKLIISIGRNRGKNFKNTYEDIVSFLPNNQISYLVSATNNLCISNQNITHSRNSSVCMDDSGPLEFLLFQLDLTHHKYLSYKDLYQRIPLHYAVQYGLLKNTQLIIDYMIKWGQLDPKMDNLNNSKWRDSEGYTPLHRAILNRDTEILSVLQNMNQKVDQSSYGTKIIYEEELENSNNYSALALAVELDYDEIVQQLLEFGLNINHQDKDGKSALHIACHLGNINSIKVLLKGTSIQKQNTELIENVYGWTPLFVAAIEGSVEIIQLLISVDAKIDKTDFFGWTALEHAVFRGHMKCIDLLITPEIAEYVQKSALNYKINEEKQHKLFLDYENNIFLQKDKKMYIPTLSLENISTSEINNTSKSFGREHAENKTIILVTLGSVDTSKKMTPVEINKSFFTDSCITQFNVPLSLIITAKNAQGHHVIDFSIYDRIETEPITFITTNYLEVQLFFDIVPTYSKAKDKPIGRAVALLSSIKTYLGKTKESLNNQLKVPIIEANTLSIIGTVNFELRVVTPFKHPNIATEKSSTYWESLIKTRVIGHRGLGKNQASKKNLQLGENTLESFIAAANLGASYVEFDVQLTKDHIPVIYHDFLVSETGVDAPVHSLTLEQFLALSDSKQESMKRSKSQYFSSIQEENEFYERIKHTRDFRVKGYKGNARGQSIQCHFMTLEEAFKKIPSHVGFNIECKYAMLYEAEREEMDSVAIELNQWVDTVLKVVYDHKKDRDIIFSSFHPEICLLLSLKQSSIPIMFLTDADATKKSDIRSSSLQEAIRFATRWNLLGIVSECFPLVLCPRLIRVIKDSGLVCVTYGSENNVPEKVNIQMKAGLDAVIVDSVLKIRKELEM</sequence>
<dbReference type="EMBL" id="JABTEG010000004">
    <property type="protein sequence ID" value="KAG4305075.1"/>
    <property type="molecule type" value="Genomic_DNA"/>
</dbReference>
<evidence type="ECO:0000313" key="2">
    <source>
        <dbReference type="Proteomes" id="UP000768646"/>
    </source>
</evidence>
<keyword evidence="2" id="KW-1185">Reference proteome</keyword>